<name>A0A016UQ20_9BILA</name>
<proteinExistence type="inferred from homology"/>
<keyword evidence="3" id="KW-0964">Secreted</keyword>
<evidence type="ECO:0000256" key="2">
    <source>
        <dbReference type="ARBA" id="ARBA00010112"/>
    </source>
</evidence>
<comment type="similarity">
    <text evidence="2">Belongs to the nematode transthyretin-like family.</text>
</comment>
<dbReference type="Gene3D" id="2.60.40.3330">
    <property type="match status" value="1"/>
</dbReference>
<feature type="chain" id="PRO_5001492611" description="Transthyretin-like family protein" evidence="5">
    <location>
        <begin position="19"/>
        <end position="157"/>
    </location>
</feature>
<gene>
    <name evidence="6" type="primary">Acey_s0033.g2716</name>
    <name evidence="6" type="ORF">Y032_0033g2716</name>
</gene>
<evidence type="ECO:0008006" key="8">
    <source>
        <dbReference type="Google" id="ProtNLM"/>
    </source>
</evidence>
<keyword evidence="7" id="KW-1185">Reference proteome</keyword>
<evidence type="ECO:0000313" key="6">
    <source>
        <dbReference type="EMBL" id="EYC16548.1"/>
    </source>
</evidence>
<dbReference type="GO" id="GO:0005576">
    <property type="term" value="C:extracellular region"/>
    <property type="evidence" value="ECO:0007669"/>
    <property type="project" value="UniProtKB-SubCell"/>
</dbReference>
<dbReference type="Pfam" id="PF01060">
    <property type="entry name" value="TTR-52"/>
    <property type="match status" value="1"/>
</dbReference>
<dbReference type="AlphaFoldDB" id="A0A016UQ20"/>
<dbReference type="InterPro" id="IPR038479">
    <property type="entry name" value="Transthyretin-like_sf"/>
</dbReference>
<evidence type="ECO:0000256" key="3">
    <source>
        <dbReference type="ARBA" id="ARBA00022525"/>
    </source>
</evidence>
<sequence>MRVLIFLLYMSSYYGVLGLLNLKQSAGVEGKLHCNGQPAKGVEVQLLEKEPFFDALMAKGRTDTNGFFKLGGSANEMTIIEPELVIHHKCNYKNPPKEKGTGLICFKKYIIQVPSRYIYRADRVYSYFDIGVLELSKLNGEKTFCKWRDLRPWDIRL</sequence>
<dbReference type="InterPro" id="IPR001534">
    <property type="entry name" value="Transthyretin-like"/>
</dbReference>
<comment type="subcellular location">
    <subcellularLocation>
        <location evidence="1">Secreted</location>
    </subcellularLocation>
</comment>
<comment type="caution">
    <text evidence="6">The sequence shown here is derived from an EMBL/GenBank/DDBJ whole genome shotgun (WGS) entry which is preliminary data.</text>
</comment>
<protein>
    <recommendedName>
        <fullName evidence="8">Transthyretin-like family protein</fullName>
    </recommendedName>
</protein>
<accession>A0A016UQ20</accession>
<keyword evidence="4 5" id="KW-0732">Signal</keyword>
<organism evidence="6 7">
    <name type="scientific">Ancylostoma ceylanicum</name>
    <dbReference type="NCBI Taxonomy" id="53326"/>
    <lineage>
        <taxon>Eukaryota</taxon>
        <taxon>Metazoa</taxon>
        <taxon>Ecdysozoa</taxon>
        <taxon>Nematoda</taxon>
        <taxon>Chromadorea</taxon>
        <taxon>Rhabditida</taxon>
        <taxon>Rhabditina</taxon>
        <taxon>Rhabditomorpha</taxon>
        <taxon>Strongyloidea</taxon>
        <taxon>Ancylostomatidae</taxon>
        <taxon>Ancylostomatinae</taxon>
        <taxon>Ancylostoma</taxon>
    </lineage>
</organism>
<dbReference type="EMBL" id="JARK01001369">
    <property type="protein sequence ID" value="EYC16548.1"/>
    <property type="molecule type" value="Genomic_DNA"/>
</dbReference>
<evidence type="ECO:0000256" key="4">
    <source>
        <dbReference type="ARBA" id="ARBA00022729"/>
    </source>
</evidence>
<dbReference type="OrthoDB" id="73919at2759"/>
<dbReference type="GO" id="GO:0009986">
    <property type="term" value="C:cell surface"/>
    <property type="evidence" value="ECO:0007669"/>
    <property type="project" value="InterPro"/>
</dbReference>
<feature type="signal peptide" evidence="5">
    <location>
        <begin position="1"/>
        <end position="18"/>
    </location>
</feature>
<evidence type="ECO:0000256" key="5">
    <source>
        <dbReference type="SAM" id="SignalP"/>
    </source>
</evidence>
<dbReference type="PANTHER" id="PTHR21700:SF24">
    <property type="entry name" value="TRANSTHYRETIN-LIKE FAMILY PROTEIN"/>
    <property type="match status" value="1"/>
</dbReference>
<reference evidence="7" key="1">
    <citation type="journal article" date="2015" name="Nat. Genet.">
        <title>The genome and transcriptome of the zoonotic hookworm Ancylostoma ceylanicum identify infection-specific gene families.</title>
        <authorList>
            <person name="Schwarz E.M."/>
            <person name="Hu Y."/>
            <person name="Antoshechkin I."/>
            <person name="Miller M.M."/>
            <person name="Sternberg P.W."/>
            <person name="Aroian R.V."/>
        </authorList>
    </citation>
    <scope>NUCLEOTIDE SEQUENCE</scope>
    <source>
        <strain evidence="7">HY135</strain>
    </source>
</reference>
<dbReference type="PANTHER" id="PTHR21700">
    <property type="entry name" value="TRANSTHYRETIN-LIKE FAMILY PROTEIN-RELATED"/>
    <property type="match status" value="1"/>
</dbReference>
<dbReference type="Proteomes" id="UP000024635">
    <property type="component" value="Unassembled WGS sequence"/>
</dbReference>
<evidence type="ECO:0000313" key="7">
    <source>
        <dbReference type="Proteomes" id="UP000024635"/>
    </source>
</evidence>
<evidence type="ECO:0000256" key="1">
    <source>
        <dbReference type="ARBA" id="ARBA00004613"/>
    </source>
</evidence>